<dbReference type="SUPFAM" id="SSF82771">
    <property type="entry name" value="GIY-YIG endonuclease"/>
    <property type="match status" value="1"/>
</dbReference>
<organism evidence="2 3">
    <name type="scientific">Candidatus Danuiimicrobium aquiferis</name>
    <dbReference type="NCBI Taxonomy" id="1801832"/>
    <lineage>
        <taxon>Bacteria</taxon>
        <taxon>Pseudomonadati</taxon>
        <taxon>Candidatus Omnitrophota</taxon>
        <taxon>Candidatus Danuiimicrobium</taxon>
    </lineage>
</organism>
<evidence type="ECO:0000259" key="1">
    <source>
        <dbReference type="PROSITE" id="PS50164"/>
    </source>
</evidence>
<dbReference type="InterPro" id="IPR035901">
    <property type="entry name" value="GIY-YIG_endonuc_sf"/>
</dbReference>
<reference evidence="2 3" key="1">
    <citation type="journal article" date="2016" name="Nat. Commun.">
        <title>Thousands of microbial genomes shed light on interconnected biogeochemical processes in an aquifer system.</title>
        <authorList>
            <person name="Anantharaman K."/>
            <person name="Brown C.T."/>
            <person name="Hug L.A."/>
            <person name="Sharon I."/>
            <person name="Castelle C.J."/>
            <person name="Probst A.J."/>
            <person name="Thomas B.C."/>
            <person name="Singh A."/>
            <person name="Wilkins M.J."/>
            <person name="Karaoz U."/>
            <person name="Brodie E.L."/>
            <person name="Williams K.H."/>
            <person name="Hubbard S.S."/>
            <person name="Banfield J.F."/>
        </authorList>
    </citation>
    <scope>NUCLEOTIDE SEQUENCE [LARGE SCALE GENOMIC DNA]</scope>
</reference>
<evidence type="ECO:0000313" key="3">
    <source>
        <dbReference type="Proteomes" id="UP000178187"/>
    </source>
</evidence>
<dbReference type="InterPro" id="IPR000305">
    <property type="entry name" value="GIY-YIG_endonuc"/>
</dbReference>
<feature type="domain" description="GIY-YIG" evidence="1">
    <location>
        <begin position="1"/>
        <end position="69"/>
    </location>
</feature>
<comment type="caution">
    <text evidence="2">The sequence shown here is derived from an EMBL/GenBank/DDBJ whole genome shotgun (WGS) entry which is preliminary data.</text>
</comment>
<proteinExistence type="predicted"/>
<dbReference type="Proteomes" id="UP000178187">
    <property type="component" value="Unassembled WGS sequence"/>
</dbReference>
<dbReference type="AlphaFoldDB" id="A0A1G1KSJ7"/>
<dbReference type="PROSITE" id="PS50164">
    <property type="entry name" value="GIY_YIG"/>
    <property type="match status" value="1"/>
</dbReference>
<accession>A0A1G1KSJ7</accession>
<sequence length="73" mass="8733">MFLDGSHYVGSAQDVVMRLKQHNQKRNRSTKSRCPWKLVHQEEYRSRSEAVRRERFFKTGAGRNFLKNKLTVH</sequence>
<name>A0A1G1KSJ7_9BACT</name>
<dbReference type="EMBL" id="MHFR01000056">
    <property type="protein sequence ID" value="OGW95913.1"/>
    <property type="molecule type" value="Genomic_DNA"/>
</dbReference>
<protein>
    <recommendedName>
        <fullName evidence="1">GIY-YIG domain-containing protein</fullName>
    </recommendedName>
</protein>
<evidence type="ECO:0000313" key="2">
    <source>
        <dbReference type="EMBL" id="OGW95913.1"/>
    </source>
</evidence>
<gene>
    <name evidence="2" type="ORF">A3G33_03855</name>
</gene>
<dbReference type="Pfam" id="PF01541">
    <property type="entry name" value="GIY-YIG"/>
    <property type="match status" value="1"/>
</dbReference>
<dbReference type="Gene3D" id="3.40.1440.10">
    <property type="entry name" value="GIY-YIG endonuclease"/>
    <property type="match status" value="1"/>
</dbReference>